<accession>A0A9N9GIR1</accession>
<dbReference type="EMBL" id="CAJVPL010002471">
    <property type="protein sequence ID" value="CAG8611258.1"/>
    <property type="molecule type" value="Genomic_DNA"/>
</dbReference>
<name>A0A9N9GIR1_9GLOM</name>
<protein>
    <submittedName>
        <fullName evidence="1">11901_t:CDS:1</fullName>
    </submittedName>
</protein>
<keyword evidence="2" id="KW-1185">Reference proteome</keyword>
<gene>
    <name evidence="1" type="ORF">AGERDE_LOCUS9602</name>
</gene>
<organism evidence="1 2">
    <name type="scientific">Ambispora gerdemannii</name>
    <dbReference type="NCBI Taxonomy" id="144530"/>
    <lineage>
        <taxon>Eukaryota</taxon>
        <taxon>Fungi</taxon>
        <taxon>Fungi incertae sedis</taxon>
        <taxon>Mucoromycota</taxon>
        <taxon>Glomeromycotina</taxon>
        <taxon>Glomeromycetes</taxon>
        <taxon>Archaeosporales</taxon>
        <taxon>Ambisporaceae</taxon>
        <taxon>Ambispora</taxon>
    </lineage>
</organism>
<comment type="caution">
    <text evidence="1">The sequence shown here is derived from an EMBL/GenBank/DDBJ whole genome shotgun (WGS) entry which is preliminary data.</text>
</comment>
<reference evidence="1" key="1">
    <citation type="submission" date="2021-06" db="EMBL/GenBank/DDBJ databases">
        <authorList>
            <person name="Kallberg Y."/>
            <person name="Tangrot J."/>
            <person name="Rosling A."/>
        </authorList>
    </citation>
    <scope>NUCLEOTIDE SEQUENCE</scope>
    <source>
        <strain evidence="1">MT106</strain>
    </source>
</reference>
<sequence length="58" mass="7253">FVVRHNGLRFAINHRRRRDATQEIQERSKKLPVDNVQQIRLYPIQQERLKLRKWMETR</sequence>
<evidence type="ECO:0000313" key="2">
    <source>
        <dbReference type="Proteomes" id="UP000789831"/>
    </source>
</evidence>
<feature type="non-terminal residue" evidence="1">
    <location>
        <position position="1"/>
    </location>
</feature>
<proteinExistence type="predicted"/>
<dbReference type="AlphaFoldDB" id="A0A9N9GIR1"/>
<evidence type="ECO:0000313" key="1">
    <source>
        <dbReference type="EMBL" id="CAG8611258.1"/>
    </source>
</evidence>
<dbReference type="Proteomes" id="UP000789831">
    <property type="component" value="Unassembled WGS sequence"/>
</dbReference>